<comment type="similarity">
    <text evidence="1 3">Belongs to the class-III pyridoxal-phosphate-dependent aminotransferase family.</text>
</comment>
<dbReference type="InterPro" id="IPR005814">
    <property type="entry name" value="Aminotrans_3"/>
</dbReference>
<reference evidence="5" key="1">
    <citation type="journal article" date="2019" name="Int. J. Syst. Evol. Microbiol.">
        <title>The Global Catalogue of Microorganisms (GCM) 10K type strain sequencing project: providing services to taxonomists for standard genome sequencing and annotation.</title>
        <authorList>
            <consortium name="The Broad Institute Genomics Platform"/>
            <consortium name="The Broad Institute Genome Sequencing Center for Infectious Disease"/>
            <person name="Wu L."/>
            <person name="Ma J."/>
        </authorList>
    </citation>
    <scope>NUCLEOTIDE SEQUENCE [LARGE SCALE GENOMIC DNA]</scope>
    <source>
        <strain evidence="5">CGMCC 1.3240</strain>
    </source>
</reference>
<dbReference type="Gene3D" id="3.90.1150.10">
    <property type="entry name" value="Aspartate Aminotransferase, domain 1"/>
    <property type="match status" value="1"/>
</dbReference>
<evidence type="ECO:0000256" key="2">
    <source>
        <dbReference type="ARBA" id="ARBA00022898"/>
    </source>
</evidence>
<dbReference type="InterPro" id="IPR049704">
    <property type="entry name" value="Aminotrans_3_PPA_site"/>
</dbReference>
<comment type="caution">
    <text evidence="4">The sequence shown here is derived from an EMBL/GenBank/DDBJ whole genome shotgun (WGS) entry which is preliminary data.</text>
</comment>
<proteinExistence type="inferred from homology"/>
<evidence type="ECO:0000313" key="5">
    <source>
        <dbReference type="Proteomes" id="UP001596047"/>
    </source>
</evidence>
<organism evidence="4 5">
    <name type="scientific">Paenibacillus solisilvae</name>
    <dbReference type="NCBI Taxonomy" id="2486751"/>
    <lineage>
        <taxon>Bacteria</taxon>
        <taxon>Bacillati</taxon>
        <taxon>Bacillota</taxon>
        <taxon>Bacilli</taxon>
        <taxon>Bacillales</taxon>
        <taxon>Paenibacillaceae</taxon>
        <taxon>Paenibacillus</taxon>
    </lineage>
</organism>
<keyword evidence="2 3" id="KW-0663">Pyridoxal phosphate</keyword>
<dbReference type="InterPro" id="IPR015422">
    <property type="entry name" value="PyrdxlP-dep_Trfase_small"/>
</dbReference>
<dbReference type="PIRSF" id="PIRSF000521">
    <property type="entry name" value="Transaminase_4ab_Lys_Orn"/>
    <property type="match status" value="1"/>
</dbReference>
<evidence type="ECO:0000313" key="4">
    <source>
        <dbReference type="EMBL" id="MFC5652223.1"/>
    </source>
</evidence>
<evidence type="ECO:0000256" key="1">
    <source>
        <dbReference type="ARBA" id="ARBA00008954"/>
    </source>
</evidence>
<dbReference type="SUPFAM" id="SSF53383">
    <property type="entry name" value="PLP-dependent transferases"/>
    <property type="match status" value="1"/>
</dbReference>
<dbReference type="PANTHER" id="PTHR43094">
    <property type="entry name" value="AMINOTRANSFERASE"/>
    <property type="match status" value="1"/>
</dbReference>
<sequence length="477" mass="52440">MSGVKPAFTKEELLEKDRNYVWHHISPHNDEPLIVVSGEGCWVTDIDGKRYFDGMSGLWCVNVGHGREEIAAAAYEQMKTIAYSPLIQSHVPAIQLAEKISSWLEGDYRIFFSNSGSDANEVAFKIARQYYHQKGEGTRHKFISRHRAYHGNSMGALSATGQSQRKLKYEPLVDGFEHVPPPYCYRCPFGKSYSSCNIECAQIYDSIINWEGAESVAGVILEPVITGGGMIVPPPEYLQIVREICDKYGILLIVDEVICGFGRSGEKFGHHNYGVTPDIVTMAKGLTSAYSPLSATAVRAELYESFRGKDGISHFRHVNTFGGNQVSCAVALANLEILERESLVERSAYLGQQLSYRLNLLLDHPNVGDIRFFGSACGIEMVEDQITKEPASADKVLQVVQACKQQGLLIGKNGDTVAGFVNILTLCPPLITSDEEVDFIAAALIGAFDALLEGKEVQQSGHKPIADDQQPQASQAN</sequence>
<accession>A0ABW0W3H4</accession>
<dbReference type="InterPro" id="IPR015421">
    <property type="entry name" value="PyrdxlP-dep_Trfase_major"/>
</dbReference>
<dbReference type="CDD" id="cd00610">
    <property type="entry name" value="OAT_like"/>
    <property type="match status" value="1"/>
</dbReference>
<keyword evidence="4" id="KW-0808">Transferase</keyword>
<dbReference type="NCBIfam" id="NF005812">
    <property type="entry name" value="PRK07678.1"/>
    <property type="match status" value="1"/>
</dbReference>
<dbReference type="PANTHER" id="PTHR43094:SF1">
    <property type="entry name" value="AMINOTRANSFERASE CLASS-III"/>
    <property type="match status" value="1"/>
</dbReference>
<gene>
    <name evidence="4" type="ORF">ACFPYJ_24520</name>
</gene>
<keyword evidence="5" id="KW-1185">Reference proteome</keyword>
<dbReference type="InterPro" id="IPR015424">
    <property type="entry name" value="PyrdxlP-dep_Trfase"/>
</dbReference>
<evidence type="ECO:0000256" key="3">
    <source>
        <dbReference type="RuleBase" id="RU003560"/>
    </source>
</evidence>
<dbReference type="RefSeq" id="WP_379190853.1">
    <property type="nucleotide sequence ID" value="NZ_JBHSOW010000092.1"/>
</dbReference>
<keyword evidence="4" id="KW-0032">Aminotransferase</keyword>
<dbReference type="EMBL" id="JBHSOW010000092">
    <property type="protein sequence ID" value="MFC5652223.1"/>
    <property type="molecule type" value="Genomic_DNA"/>
</dbReference>
<dbReference type="Proteomes" id="UP001596047">
    <property type="component" value="Unassembled WGS sequence"/>
</dbReference>
<dbReference type="Pfam" id="PF00202">
    <property type="entry name" value="Aminotran_3"/>
    <property type="match status" value="1"/>
</dbReference>
<dbReference type="GO" id="GO:0008483">
    <property type="term" value="F:transaminase activity"/>
    <property type="evidence" value="ECO:0007669"/>
    <property type="project" value="UniProtKB-KW"/>
</dbReference>
<dbReference type="PROSITE" id="PS00600">
    <property type="entry name" value="AA_TRANSFER_CLASS_3"/>
    <property type="match status" value="1"/>
</dbReference>
<dbReference type="Gene3D" id="3.40.640.10">
    <property type="entry name" value="Type I PLP-dependent aspartate aminotransferase-like (Major domain)"/>
    <property type="match status" value="1"/>
</dbReference>
<protein>
    <submittedName>
        <fullName evidence="4">Aspartate aminotransferase family protein</fullName>
    </submittedName>
</protein>
<name>A0ABW0W3H4_9BACL</name>